<proteinExistence type="inferred from homology"/>
<keyword evidence="2" id="KW-0378">Hydrolase</keyword>
<evidence type="ECO:0000256" key="1">
    <source>
        <dbReference type="ARBA" id="ARBA00008324"/>
    </source>
</evidence>
<dbReference type="NCBIfam" id="TIGR02286">
    <property type="entry name" value="PaaD"/>
    <property type="match status" value="1"/>
</dbReference>
<organism evidence="4 5">
    <name type="scientific">Roseivivax sediminis</name>
    <dbReference type="NCBI Taxonomy" id="936889"/>
    <lineage>
        <taxon>Bacteria</taxon>
        <taxon>Pseudomonadati</taxon>
        <taxon>Pseudomonadota</taxon>
        <taxon>Alphaproteobacteria</taxon>
        <taxon>Rhodobacterales</taxon>
        <taxon>Roseobacteraceae</taxon>
        <taxon>Roseivivax</taxon>
    </lineage>
</organism>
<dbReference type="NCBIfam" id="TIGR00369">
    <property type="entry name" value="unchar_dom_1"/>
    <property type="match status" value="1"/>
</dbReference>
<dbReference type="Gene3D" id="3.10.129.10">
    <property type="entry name" value="Hotdog Thioesterase"/>
    <property type="match status" value="1"/>
</dbReference>
<evidence type="ECO:0000256" key="2">
    <source>
        <dbReference type="ARBA" id="ARBA00022801"/>
    </source>
</evidence>
<evidence type="ECO:0000259" key="3">
    <source>
        <dbReference type="Pfam" id="PF03061"/>
    </source>
</evidence>
<dbReference type="SUPFAM" id="SSF54637">
    <property type="entry name" value="Thioesterase/thiol ester dehydrase-isomerase"/>
    <property type="match status" value="1"/>
</dbReference>
<dbReference type="EMBL" id="FOMS01000013">
    <property type="protein sequence ID" value="SFE66999.1"/>
    <property type="molecule type" value="Genomic_DNA"/>
</dbReference>
<reference evidence="4 5" key="1">
    <citation type="submission" date="2016-10" db="EMBL/GenBank/DDBJ databases">
        <authorList>
            <person name="Varghese N."/>
            <person name="Submissions S."/>
        </authorList>
    </citation>
    <scope>NUCLEOTIDE SEQUENCE [LARGE SCALE GENOMIC DNA]</scope>
    <source>
        <strain evidence="5">YIM D21,KCTC 23444,ACCC 10710</strain>
    </source>
</reference>
<comment type="similarity">
    <text evidence="1">Belongs to the thioesterase PaaI family.</text>
</comment>
<protein>
    <submittedName>
        <fullName evidence="4">Acyl-CoA thioesterase</fullName>
    </submittedName>
</protein>
<dbReference type="Proteomes" id="UP000325289">
    <property type="component" value="Unassembled WGS sequence"/>
</dbReference>
<dbReference type="InterPro" id="IPR006683">
    <property type="entry name" value="Thioestr_dom"/>
</dbReference>
<accession>A0A1I2CF56</accession>
<dbReference type="GO" id="GO:0016289">
    <property type="term" value="F:acyl-CoA hydrolase activity"/>
    <property type="evidence" value="ECO:0007669"/>
    <property type="project" value="UniProtKB-ARBA"/>
</dbReference>
<dbReference type="RefSeq" id="WP_223163129.1">
    <property type="nucleotide sequence ID" value="NZ_FOMS01000013.1"/>
</dbReference>
<dbReference type="InterPro" id="IPR011973">
    <property type="entry name" value="PaaD"/>
</dbReference>
<keyword evidence="5" id="KW-1185">Reference proteome</keyword>
<dbReference type="Pfam" id="PF03061">
    <property type="entry name" value="4HBT"/>
    <property type="match status" value="1"/>
</dbReference>
<dbReference type="InterPro" id="IPR029069">
    <property type="entry name" value="HotDog_dom_sf"/>
</dbReference>
<dbReference type="PANTHER" id="PTHR42856:SF1">
    <property type="entry name" value="ACYL-COENZYME A THIOESTERASE PAAI"/>
    <property type="match status" value="1"/>
</dbReference>
<dbReference type="InterPro" id="IPR003736">
    <property type="entry name" value="PAAI_dom"/>
</dbReference>
<dbReference type="CDD" id="cd03443">
    <property type="entry name" value="PaaI_thioesterase"/>
    <property type="match status" value="1"/>
</dbReference>
<feature type="domain" description="Thioesterase" evidence="3">
    <location>
        <begin position="50"/>
        <end position="124"/>
    </location>
</feature>
<sequence>MTPEEVARASAEAMWRTDRASQALGMDILRIAPGEAVLTMTVRGDMANGHGICHGGYIFTLADSAFAFACNSYGRVTVAQSNTITYLSPGPVGETLTATAREVALAGRSGLYDVTIARQDGTVIAEFRGQSRELGRDIAGVLPADPREET</sequence>
<dbReference type="FunFam" id="3.10.129.10:FF:000022">
    <property type="entry name" value="Phenylacetic acid degradation protein"/>
    <property type="match status" value="1"/>
</dbReference>
<dbReference type="PANTHER" id="PTHR42856">
    <property type="entry name" value="ACYL-COENZYME A THIOESTERASE PAAI"/>
    <property type="match status" value="1"/>
</dbReference>
<evidence type="ECO:0000313" key="4">
    <source>
        <dbReference type="EMBL" id="SFE66999.1"/>
    </source>
</evidence>
<gene>
    <name evidence="4" type="ORF">SAMN04515678_11392</name>
</gene>
<evidence type="ECO:0000313" key="5">
    <source>
        <dbReference type="Proteomes" id="UP000325289"/>
    </source>
</evidence>
<dbReference type="InterPro" id="IPR052723">
    <property type="entry name" value="Acyl-CoA_thioesterase_PaaI"/>
</dbReference>
<dbReference type="AlphaFoldDB" id="A0A1I2CF56"/>
<name>A0A1I2CF56_9RHOB</name>